<organism evidence="3 4">
    <name type="scientific">Ditylenchus dipsaci</name>
    <dbReference type="NCBI Taxonomy" id="166011"/>
    <lineage>
        <taxon>Eukaryota</taxon>
        <taxon>Metazoa</taxon>
        <taxon>Ecdysozoa</taxon>
        <taxon>Nematoda</taxon>
        <taxon>Chromadorea</taxon>
        <taxon>Rhabditida</taxon>
        <taxon>Tylenchina</taxon>
        <taxon>Tylenchomorpha</taxon>
        <taxon>Sphaerularioidea</taxon>
        <taxon>Anguinidae</taxon>
        <taxon>Anguininae</taxon>
        <taxon>Ditylenchus</taxon>
    </lineage>
</organism>
<evidence type="ECO:0000256" key="1">
    <source>
        <dbReference type="ARBA" id="ARBA00023319"/>
    </source>
</evidence>
<dbReference type="SMART" id="SM00408">
    <property type="entry name" value="IGc2"/>
    <property type="match status" value="2"/>
</dbReference>
<dbReference type="SMART" id="SM00409">
    <property type="entry name" value="IG"/>
    <property type="match status" value="3"/>
</dbReference>
<dbReference type="SUPFAM" id="SSF48726">
    <property type="entry name" value="Immunoglobulin"/>
    <property type="match status" value="3"/>
</dbReference>
<dbReference type="InterPro" id="IPR013783">
    <property type="entry name" value="Ig-like_fold"/>
</dbReference>
<feature type="domain" description="Ig-like" evidence="2">
    <location>
        <begin position="202"/>
        <end position="292"/>
    </location>
</feature>
<dbReference type="PANTHER" id="PTHR47633">
    <property type="entry name" value="IMMUNOGLOBULIN"/>
    <property type="match status" value="1"/>
</dbReference>
<dbReference type="InterPro" id="IPR013098">
    <property type="entry name" value="Ig_I-set"/>
</dbReference>
<dbReference type="AlphaFoldDB" id="A0A915EN24"/>
<keyword evidence="3" id="KW-1185">Reference proteome</keyword>
<dbReference type="InterPro" id="IPR007110">
    <property type="entry name" value="Ig-like_dom"/>
</dbReference>
<proteinExistence type="predicted"/>
<dbReference type="Pfam" id="PF07679">
    <property type="entry name" value="I-set"/>
    <property type="match status" value="2"/>
</dbReference>
<protein>
    <submittedName>
        <fullName evidence="4">Ig-like domain-containing protein</fullName>
    </submittedName>
</protein>
<dbReference type="CDD" id="cd00096">
    <property type="entry name" value="Ig"/>
    <property type="match status" value="1"/>
</dbReference>
<sequence>MELNAGDTAAVAGQLAKKKRHHIFERHESMDPKNLTDNIISRLNSVDEGDLSESSQTVNSQLESVTNEHMVTLDAIRQTIAQRNSNICRPRFLVKPKLKKEIEEHKSLRLKTAVSANPAAEVHWDKNGVILETGNKFSIYNDGDFYYLEVHHVSEFDTGFYNCTASNTEGQSTCTSEVEVTARPDTSVERLKKRTRREHTVPCFIEVLPGRKKCFMGESLTVECSVSGYPAPGVCWQRNGCSLIPQPDRYKIFYDGESSTLKFVHISMADAGTYCCVAENDMGKASTQMNLDVGRPATKEQDGLPPKFLVPRQKLKKLVDGEEVVLKAEIIEGTEPIVCRWIHNKVELNSGEYICIAENKYGAIRCFIDLHISEVLKSLHEDQKPTIKAAARSVTAEVAVKRNQV</sequence>
<dbReference type="PROSITE" id="PS50835">
    <property type="entry name" value="IG_LIKE"/>
    <property type="match status" value="2"/>
</dbReference>
<dbReference type="InterPro" id="IPR003598">
    <property type="entry name" value="Ig_sub2"/>
</dbReference>
<dbReference type="Gene3D" id="2.60.40.10">
    <property type="entry name" value="Immunoglobulins"/>
    <property type="match status" value="2"/>
</dbReference>
<dbReference type="Proteomes" id="UP000887574">
    <property type="component" value="Unplaced"/>
</dbReference>
<dbReference type="FunFam" id="2.60.40.10:FF:000107">
    <property type="entry name" value="Myosin, light chain kinase a"/>
    <property type="match status" value="2"/>
</dbReference>
<evidence type="ECO:0000313" key="3">
    <source>
        <dbReference type="Proteomes" id="UP000887574"/>
    </source>
</evidence>
<accession>A0A915EN24</accession>
<evidence type="ECO:0000259" key="2">
    <source>
        <dbReference type="PROSITE" id="PS50835"/>
    </source>
</evidence>
<keyword evidence="1" id="KW-0393">Immunoglobulin domain</keyword>
<dbReference type="WBParaSite" id="jg8569">
    <property type="protein sequence ID" value="jg8569"/>
    <property type="gene ID" value="jg8569"/>
</dbReference>
<name>A0A915EN24_9BILA</name>
<dbReference type="PANTHER" id="PTHR47633:SF4">
    <property type="entry name" value="MYOPALLADIN ISOFORM X1"/>
    <property type="match status" value="1"/>
</dbReference>
<reference evidence="4" key="1">
    <citation type="submission" date="2022-11" db="UniProtKB">
        <authorList>
            <consortium name="WormBaseParasite"/>
        </authorList>
    </citation>
    <scope>IDENTIFICATION</scope>
</reference>
<feature type="domain" description="Ig-like" evidence="2">
    <location>
        <begin position="90"/>
        <end position="181"/>
    </location>
</feature>
<dbReference type="InterPro" id="IPR003599">
    <property type="entry name" value="Ig_sub"/>
</dbReference>
<evidence type="ECO:0000313" key="4">
    <source>
        <dbReference type="WBParaSite" id="jg8569"/>
    </source>
</evidence>
<dbReference type="InterPro" id="IPR036179">
    <property type="entry name" value="Ig-like_dom_sf"/>
</dbReference>